<keyword evidence="2" id="KW-1133">Transmembrane helix</keyword>
<dbReference type="GO" id="GO:0005524">
    <property type="term" value="F:ATP binding"/>
    <property type="evidence" value="ECO:0007669"/>
    <property type="project" value="UniProtKB-UniRule"/>
</dbReference>
<sequence length="504" mass="56654">MLTGSSPYHLHLAQNVTLLLVSLSFLPLSTLIVFLSYAISPLARSHYALRKHNRSNATFRPRTILVTGVGMSKGLTLARAFYLAGHNVIGADFQPHGIPPCGRFSRALRKFYALPKPDDTNGAAQYINALLDIVQTEKVDLWVSCSGVASAVEDGQAKEVLERKSDCRCIQFDVPTTSTLHEKDTFILETQRLGLPVPETHNVTSRAAVHKVLNESPRTKKRYILKSTGVDDESRNNIMTVLPRRTLSETYSHLSTIKIGQDKPWVLQEFVSGKEYCTHALIVDGEVKAFVACPSLELLMHYEDLPKDEPLSKAMLLFTREYVRRSGGQWTGHLSFDFLVEERESEKGVEKGLVPIECNPRAHTAVVLFAGREGEMVEGYLAALKGKKRPNINGITNGDELEKEPVSPVGRVKCYWIGHDLVTMAIYPLLFLLLRRITISDFLGGVGTFLEHVLFWKDGTYEPWDPLPVWWLYHVYWPGQFLACIIQGRKWSRINVSTTKVFGC</sequence>
<feature type="transmembrane region" description="Helical" evidence="2">
    <location>
        <begin position="64"/>
        <end position="84"/>
    </location>
</feature>
<proteinExistence type="predicted"/>
<dbReference type="InterPro" id="IPR036291">
    <property type="entry name" value="NAD(P)-bd_dom_sf"/>
</dbReference>
<feature type="transmembrane region" description="Helical" evidence="2">
    <location>
        <begin position="20"/>
        <end position="43"/>
    </location>
</feature>
<evidence type="ECO:0000259" key="3">
    <source>
        <dbReference type="PROSITE" id="PS50975"/>
    </source>
</evidence>
<dbReference type="GO" id="GO:0046872">
    <property type="term" value="F:metal ion binding"/>
    <property type="evidence" value="ECO:0007669"/>
    <property type="project" value="InterPro"/>
</dbReference>
<evidence type="ECO:0000256" key="2">
    <source>
        <dbReference type="SAM" id="Phobius"/>
    </source>
</evidence>
<keyword evidence="2" id="KW-0472">Membrane</keyword>
<dbReference type="Proteomes" id="UP001166286">
    <property type="component" value="Unassembled WGS sequence"/>
</dbReference>
<dbReference type="EMBL" id="JAFEKC020000009">
    <property type="protein sequence ID" value="KAK0512718.1"/>
    <property type="molecule type" value="Genomic_DNA"/>
</dbReference>
<evidence type="ECO:0000256" key="1">
    <source>
        <dbReference type="PROSITE-ProRule" id="PRU00409"/>
    </source>
</evidence>
<dbReference type="SUPFAM" id="SSF56059">
    <property type="entry name" value="Glutathione synthetase ATP-binding domain-like"/>
    <property type="match status" value="1"/>
</dbReference>
<protein>
    <recommendedName>
        <fullName evidence="3">ATP-grasp domain-containing protein</fullName>
    </recommendedName>
</protein>
<feature type="domain" description="ATP-grasp" evidence="3">
    <location>
        <begin position="187"/>
        <end position="385"/>
    </location>
</feature>
<evidence type="ECO:0000313" key="4">
    <source>
        <dbReference type="EMBL" id="KAK0512718.1"/>
    </source>
</evidence>
<name>A0AA39R0P7_9LECA</name>
<gene>
    <name evidence="4" type="ORF">JMJ35_004735</name>
</gene>
<dbReference type="InterPro" id="IPR011761">
    <property type="entry name" value="ATP-grasp"/>
</dbReference>
<dbReference type="AlphaFoldDB" id="A0AA39R0P7"/>
<evidence type="ECO:0000313" key="5">
    <source>
        <dbReference type="Proteomes" id="UP001166286"/>
    </source>
</evidence>
<keyword evidence="5" id="KW-1185">Reference proteome</keyword>
<keyword evidence="1" id="KW-0547">Nucleotide-binding</keyword>
<dbReference type="Gene3D" id="3.40.50.20">
    <property type="match status" value="1"/>
</dbReference>
<comment type="caution">
    <text evidence="4">The sequence shown here is derived from an EMBL/GenBank/DDBJ whole genome shotgun (WGS) entry which is preliminary data.</text>
</comment>
<reference evidence="4" key="1">
    <citation type="submission" date="2023-03" db="EMBL/GenBank/DDBJ databases">
        <title>Complete genome of Cladonia borealis.</title>
        <authorList>
            <person name="Park H."/>
        </authorList>
    </citation>
    <scope>NUCLEOTIDE SEQUENCE</scope>
    <source>
        <strain evidence="4">ANT050790</strain>
    </source>
</reference>
<organism evidence="4 5">
    <name type="scientific">Cladonia borealis</name>
    <dbReference type="NCBI Taxonomy" id="184061"/>
    <lineage>
        <taxon>Eukaryota</taxon>
        <taxon>Fungi</taxon>
        <taxon>Dikarya</taxon>
        <taxon>Ascomycota</taxon>
        <taxon>Pezizomycotina</taxon>
        <taxon>Lecanoromycetes</taxon>
        <taxon>OSLEUM clade</taxon>
        <taxon>Lecanoromycetidae</taxon>
        <taxon>Lecanorales</taxon>
        <taxon>Lecanorineae</taxon>
        <taxon>Cladoniaceae</taxon>
        <taxon>Cladonia</taxon>
    </lineage>
</organism>
<dbReference type="PROSITE" id="PS50975">
    <property type="entry name" value="ATP_GRASP"/>
    <property type="match status" value="1"/>
</dbReference>
<dbReference type="SUPFAM" id="SSF51735">
    <property type="entry name" value="NAD(P)-binding Rossmann-fold domains"/>
    <property type="match status" value="1"/>
</dbReference>
<keyword evidence="2" id="KW-0812">Transmembrane</keyword>
<dbReference type="Gene3D" id="3.30.470.20">
    <property type="entry name" value="ATP-grasp fold, B domain"/>
    <property type="match status" value="1"/>
</dbReference>
<keyword evidence="1" id="KW-0067">ATP-binding</keyword>
<accession>A0AA39R0P7</accession>